<gene>
    <name evidence="1" type="ORF">G2W53_040746</name>
</gene>
<organism evidence="1 2">
    <name type="scientific">Senna tora</name>
    <dbReference type="NCBI Taxonomy" id="362788"/>
    <lineage>
        <taxon>Eukaryota</taxon>
        <taxon>Viridiplantae</taxon>
        <taxon>Streptophyta</taxon>
        <taxon>Embryophyta</taxon>
        <taxon>Tracheophyta</taxon>
        <taxon>Spermatophyta</taxon>
        <taxon>Magnoliopsida</taxon>
        <taxon>eudicotyledons</taxon>
        <taxon>Gunneridae</taxon>
        <taxon>Pentapetalae</taxon>
        <taxon>rosids</taxon>
        <taxon>fabids</taxon>
        <taxon>Fabales</taxon>
        <taxon>Fabaceae</taxon>
        <taxon>Caesalpinioideae</taxon>
        <taxon>Cassia clade</taxon>
        <taxon>Senna</taxon>
    </lineage>
</organism>
<dbReference type="EMBL" id="JAAIUW010000013">
    <property type="protein sequence ID" value="KAF7801635.1"/>
    <property type="molecule type" value="Genomic_DNA"/>
</dbReference>
<evidence type="ECO:0000313" key="2">
    <source>
        <dbReference type="Proteomes" id="UP000634136"/>
    </source>
</evidence>
<comment type="caution">
    <text evidence="1">The sequence shown here is derived from an EMBL/GenBank/DDBJ whole genome shotgun (WGS) entry which is preliminary data.</text>
</comment>
<reference evidence="1" key="1">
    <citation type="submission" date="2020-09" db="EMBL/GenBank/DDBJ databases">
        <title>Genome-Enabled Discovery of Anthraquinone Biosynthesis in Senna tora.</title>
        <authorList>
            <person name="Kang S.-H."/>
            <person name="Pandey R.P."/>
            <person name="Lee C.-M."/>
            <person name="Sim J.-S."/>
            <person name="Jeong J.-T."/>
            <person name="Choi B.-S."/>
            <person name="Jung M."/>
            <person name="Ginzburg D."/>
            <person name="Zhao K."/>
            <person name="Won S.Y."/>
            <person name="Oh T.-J."/>
            <person name="Yu Y."/>
            <person name="Kim N.-H."/>
            <person name="Lee O.R."/>
            <person name="Lee T.-H."/>
            <person name="Bashyal P."/>
            <person name="Kim T.-S."/>
            <person name="Lee W.-H."/>
            <person name="Kawkins C."/>
            <person name="Kim C.-K."/>
            <person name="Kim J.S."/>
            <person name="Ahn B.O."/>
            <person name="Rhee S.Y."/>
            <person name="Sohng J.K."/>
        </authorList>
    </citation>
    <scope>NUCLEOTIDE SEQUENCE</scope>
    <source>
        <tissue evidence="1">Leaf</tissue>
    </source>
</reference>
<dbReference type="Proteomes" id="UP000634136">
    <property type="component" value="Unassembled WGS sequence"/>
</dbReference>
<keyword evidence="2" id="KW-1185">Reference proteome</keyword>
<proteinExistence type="predicted"/>
<protein>
    <submittedName>
        <fullName evidence="1">Uncharacterized protein</fullName>
    </submittedName>
</protein>
<sequence>MKEIFDVEASIVLGGRFSVGFTSCSLVLVFEDSSRFTACNGVRRWLPKVAVDNGYGQRWSTVALRDDGAALCDDGAIFFSFKFRDFDAQIGEDKMTMRVRKFLYKNGSCLIENDDLALQADRVEGVMLTNNMTLAQLKQSIRDTLKMGRGEEICKCDITNTNDAVSVAILGA</sequence>
<accession>A0A834VYR2</accession>
<evidence type="ECO:0000313" key="1">
    <source>
        <dbReference type="EMBL" id="KAF7801635.1"/>
    </source>
</evidence>
<dbReference type="AlphaFoldDB" id="A0A834VYR2"/>
<name>A0A834VYR2_9FABA</name>